<evidence type="ECO:0000313" key="1">
    <source>
        <dbReference type="EMBL" id="KAK9810062.1"/>
    </source>
</evidence>
<evidence type="ECO:0000313" key="2">
    <source>
        <dbReference type="Proteomes" id="UP001489004"/>
    </source>
</evidence>
<sequence length="76" mass="8482">MKLENTPRMVCGECGHRRPDATRLCARSAVRLYAGFARRSCRLQTPTATSDRKAHPAPGVCMTTLRPDRLYSTAFV</sequence>
<name>A0AAW1PMJ8_9CHLO</name>
<dbReference type="AlphaFoldDB" id="A0AAW1PMJ8"/>
<protein>
    <submittedName>
        <fullName evidence="1">Uncharacterized protein</fullName>
    </submittedName>
</protein>
<comment type="caution">
    <text evidence="1">The sequence shown here is derived from an EMBL/GenBank/DDBJ whole genome shotgun (WGS) entry which is preliminary data.</text>
</comment>
<dbReference type="EMBL" id="JALJOR010000010">
    <property type="protein sequence ID" value="KAK9810062.1"/>
    <property type="molecule type" value="Genomic_DNA"/>
</dbReference>
<organism evidence="1 2">
    <name type="scientific">[Myrmecia] bisecta</name>
    <dbReference type="NCBI Taxonomy" id="41462"/>
    <lineage>
        <taxon>Eukaryota</taxon>
        <taxon>Viridiplantae</taxon>
        <taxon>Chlorophyta</taxon>
        <taxon>core chlorophytes</taxon>
        <taxon>Trebouxiophyceae</taxon>
        <taxon>Trebouxiales</taxon>
        <taxon>Trebouxiaceae</taxon>
        <taxon>Myrmecia</taxon>
    </lineage>
</organism>
<dbReference type="Proteomes" id="UP001489004">
    <property type="component" value="Unassembled WGS sequence"/>
</dbReference>
<accession>A0AAW1PMJ8</accession>
<proteinExistence type="predicted"/>
<gene>
    <name evidence="1" type="ORF">WJX72_004170</name>
</gene>
<reference evidence="1 2" key="1">
    <citation type="journal article" date="2024" name="Nat. Commun.">
        <title>Phylogenomics reveals the evolutionary origins of lichenization in chlorophyte algae.</title>
        <authorList>
            <person name="Puginier C."/>
            <person name="Libourel C."/>
            <person name="Otte J."/>
            <person name="Skaloud P."/>
            <person name="Haon M."/>
            <person name="Grisel S."/>
            <person name="Petersen M."/>
            <person name="Berrin J.G."/>
            <person name="Delaux P.M."/>
            <person name="Dal Grande F."/>
            <person name="Keller J."/>
        </authorList>
    </citation>
    <scope>NUCLEOTIDE SEQUENCE [LARGE SCALE GENOMIC DNA]</scope>
    <source>
        <strain evidence="1 2">SAG 2043</strain>
    </source>
</reference>
<keyword evidence="2" id="KW-1185">Reference proteome</keyword>